<proteinExistence type="predicted"/>
<dbReference type="OrthoDB" id="821743at2"/>
<evidence type="ECO:0000313" key="2">
    <source>
        <dbReference type="Proteomes" id="UP000199673"/>
    </source>
</evidence>
<reference evidence="2" key="1">
    <citation type="submission" date="2016-10" db="EMBL/GenBank/DDBJ databases">
        <authorList>
            <person name="Varghese N."/>
            <person name="Submissions S."/>
        </authorList>
    </citation>
    <scope>NUCLEOTIDE SEQUENCE [LARGE SCALE GENOMIC DNA]</scope>
    <source>
        <strain evidence="2">DSM 23445</strain>
    </source>
</reference>
<dbReference type="AlphaFoldDB" id="A0A1I7AIR2"/>
<organism evidence="1 2">
    <name type="scientific">Algoriphagus locisalis</name>
    <dbReference type="NCBI Taxonomy" id="305507"/>
    <lineage>
        <taxon>Bacteria</taxon>
        <taxon>Pseudomonadati</taxon>
        <taxon>Bacteroidota</taxon>
        <taxon>Cytophagia</taxon>
        <taxon>Cytophagales</taxon>
        <taxon>Cyclobacteriaceae</taxon>
        <taxon>Algoriphagus</taxon>
    </lineage>
</organism>
<protein>
    <recommendedName>
        <fullName evidence="3">TolB-like 6-blade propeller-like</fullName>
    </recommendedName>
</protein>
<keyword evidence="2" id="KW-1185">Reference proteome</keyword>
<dbReference type="RefSeq" id="WP_091692507.1">
    <property type="nucleotide sequence ID" value="NZ_FPBF01000002.1"/>
</dbReference>
<evidence type="ECO:0008006" key="3">
    <source>
        <dbReference type="Google" id="ProtNLM"/>
    </source>
</evidence>
<name>A0A1I7AIR2_9BACT</name>
<dbReference type="Proteomes" id="UP000199673">
    <property type="component" value="Unassembled WGS sequence"/>
</dbReference>
<dbReference type="EMBL" id="FPBF01000002">
    <property type="protein sequence ID" value="SFT74827.1"/>
    <property type="molecule type" value="Genomic_DNA"/>
</dbReference>
<evidence type="ECO:0000313" key="1">
    <source>
        <dbReference type="EMBL" id="SFT74827.1"/>
    </source>
</evidence>
<accession>A0A1I7AIR2</accession>
<sequence length="372" mass="42241">MKRFTLALICIISINACSSPENGGSPPDLAELVIVDSIRVNENNFYLNGQGQIKIVGESLIAVSSIRKPAIGLIDLKTGNQIAQISASEFPEASFFPSSFDIVDFPVLYIADRYSNSIYEFNILEKKFIRRIKLQIPSEKVIKIALGEFHKTSSGFLVELTTGKVDTMHPDYYRNAGNLIYSFNSNGDSIGSFLKYPEIFTSQNGTINSQTYLKSTHFNNSFLYSFPQEGKIKRIKDKAPFSVIEEMDIPEALYFDQTLKGLDRIVTFDDFQNGENIQFPNNHYFNSILENETQIILETWMMNSEKPSNPRTSNLLIYDKAEETWYETSNPRNILDIGMLAGVVNDTLYFYEGSLMKSDEKYIKRAVLKPID</sequence>
<gene>
    <name evidence="1" type="ORF">SAMN04489724_1999</name>
</gene>